<name>A0A4P6ETA9_9BACL</name>
<feature type="domain" description="Pyruvate/ketoisovalerate oxidoreductase catalytic" evidence="2">
    <location>
        <begin position="14"/>
        <end position="175"/>
    </location>
</feature>
<dbReference type="RefSeq" id="WP_129438446.1">
    <property type="nucleotide sequence ID" value="NZ_CP035492.1"/>
</dbReference>
<dbReference type="Gene3D" id="3.40.50.920">
    <property type="match status" value="1"/>
</dbReference>
<evidence type="ECO:0000256" key="1">
    <source>
        <dbReference type="ARBA" id="ARBA00023002"/>
    </source>
</evidence>
<dbReference type="GO" id="GO:0006979">
    <property type="term" value="P:response to oxidative stress"/>
    <property type="evidence" value="ECO:0007669"/>
    <property type="project" value="TreeGrafter"/>
</dbReference>
<dbReference type="Pfam" id="PF17147">
    <property type="entry name" value="PFOR_II"/>
    <property type="match status" value="1"/>
</dbReference>
<evidence type="ECO:0000259" key="2">
    <source>
        <dbReference type="Pfam" id="PF01558"/>
    </source>
</evidence>
<feature type="domain" description="Pyruvate:ferredoxin oxidoreductase core" evidence="4">
    <location>
        <begin position="475"/>
        <end position="561"/>
    </location>
</feature>
<dbReference type="InterPro" id="IPR022367">
    <property type="entry name" value="2-oxoacid/accept_OxRdtase_asu"/>
</dbReference>
<sequence>MISQLSWKIGGQQGEGVESTDRIFSTALNRLGYYLYGYRHFSSRIKGGHTNNKIRISTEPIRAISDDLDILVAFDQESIDLNAGELRAGGVIVADAKFNPTVPEHIDATLFAVPITKLAEELGTSLMKNMVASGASWALLGLPLEVFNKAVEQEFGRKGPAVVEKNIEAVKCGAEFVLEQAGGPLEAFKLAPADGKQKLFMIGNEAIGLGAIAAGCRLMSAYPITPASEIMEYLIKKLPKFGGTVIQTEDEIAAVTMAIGANYSGVRTMTASAGPGLSLMMEAIGLAGMTEQPLVIVDTQRGGPSTGLPTKQEQSDLNAMVYGTHGEIPKIVIAPASIEDCFYDMIEAFNLSEQYQVPVIVMTDLQLSLGKQSCEPLDLNQVAINRGKLVTEAPELEAGQLFKRYEFTEDGVSPRVLPGDKYGLHHVTGVEHDETGRPSESAVNRKKMMDKRLSKLNGLYIREGLRIDAPHETPDLLIIGMGSTGGTIDQARQKLEKDGLTTNHITIRQIHPFPAEQLLPFVQQAGKVVVLENNATAQLANQLKMHLGHGDKIGHVLKYDGTPFLPAEVYEACKELN</sequence>
<evidence type="ECO:0000259" key="3">
    <source>
        <dbReference type="Pfam" id="PF01855"/>
    </source>
</evidence>
<evidence type="ECO:0000259" key="4">
    <source>
        <dbReference type="Pfam" id="PF17147"/>
    </source>
</evidence>
<reference evidence="5 6" key="1">
    <citation type="submission" date="2019-01" db="EMBL/GenBank/DDBJ databases">
        <title>Genome sequencing of strain FW100M-2.</title>
        <authorList>
            <person name="Heo J."/>
            <person name="Kim S.-J."/>
            <person name="Kim J.-S."/>
            <person name="Hong S.-B."/>
            <person name="Kwon S.-W."/>
        </authorList>
    </citation>
    <scope>NUCLEOTIDE SEQUENCE [LARGE SCALE GENOMIC DNA]</scope>
    <source>
        <strain evidence="5 6">FW100M-2</strain>
    </source>
</reference>
<dbReference type="NCBIfam" id="TIGR03710">
    <property type="entry name" value="OAFO_sf"/>
    <property type="match status" value="1"/>
</dbReference>
<dbReference type="Proteomes" id="UP000293568">
    <property type="component" value="Chromosome"/>
</dbReference>
<dbReference type="SUPFAM" id="SSF52518">
    <property type="entry name" value="Thiamin diphosphate-binding fold (THDP-binding)"/>
    <property type="match status" value="1"/>
</dbReference>
<proteinExistence type="predicted"/>
<evidence type="ECO:0000313" key="6">
    <source>
        <dbReference type="Proteomes" id="UP000293568"/>
    </source>
</evidence>
<dbReference type="KEGG" id="pprt:ET464_03975"/>
<keyword evidence="6" id="KW-1185">Reference proteome</keyword>
<keyword evidence="1" id="KW-0560">Oxidoreductase</keyword>
<dbReference type="EMBL" id="CP035492">
    <property type="protein sequence ID" value="QAY65665.1"/>
    <property type="molecule type" value="Genomic_DNA"/>
</dbReference>
<gene>
    <name evidence="5" type="ORF">ET464_03975</name>
</gene>
<dbReference type="InterPro" id="IPR029061">
    <property type="entry name" value="THDP-binding"/>
</dbReference>
<dbReference type="PANTHER" id="PTHR32154:SF20">
    <property type="entry name" value="2-OXOGLUTARATE OXIDOREDUCTASE SUBUNIT KORA"/>
    <property type="match status" value="1"/>
</dbReference>
<organism evidence="5 6">
    <name type="scientific">Paenibacillus protaetiae</name>
    <dbReference type="NCBI Taxonomy" id="2509456"/>
    <lineage>
        <taxon>Bacteria</taxon>
        <taxon>Bacillati</taxon>
        <taxon>Bacillota</taxon>
        <taxon>Bacilli</taxon>
        <taxon>Bacillales</taxon>
        <taxon>Paenibacillaceae</taxon>
        <taxon>Paenibacillus</taxon>
    </lineage>
</organism>
<accession>A0A4P6ETA9</accession>
<protein>
    <submittedName>
        <fullName evidence="5">2-oxoacid:acceptor oxidoreductase subunit alpha</fullName>
    </submittedName>
</protein>
<dbReference type="InterPro" id="IPR019752">
    <property type="entry name" value="Pyrv/ketoisovalerate_OxRed_cat"/>
</dbReference>
<dbReference type="Gene3D" id="3.40.920.10">
    <property type="entry name" value="Pyruvate-ferredoxin oxidoreductase, PFOR, domain III"/>
    <property type="match status" value="1"/>
</dbReference>
<dbReference type="InterPro" id="IPR002880">
    <property type="entry name" value="Pyrv_Fd/Flavodoxin_OxRdtase_N"/>
</dbReference>
<dbReference type="InterPro" id="IPR033412">
    <property type="entry name" value="PFOR_II"/>
</dbReference>
<dbReference type="SUPFAM" id="SSF52922">
    <property type="entry name" value="TK C-terminal domain-like"/>
    <property type="match status" value="1"/>
</dbReference>
<dbReference type="AlphaFoldDB" id="A0A4P6ETA9"/>
<dbReference type="FunFam" id="3.40.50.970:FF:000022">
    <property type="entry name" value="2-oxoglutarate ferredoxin oxidoreductase alpha subunit"/>
    <property type="match status" value="1"/>
</dbReference>
<dbReference type="GO" id="GO:0016903">
    <property type="term" value="F:oxidoreductase activity, acting on the aldehyde or oxo group of donors"/>
    <property type="evidence" value="ECO:0007669"/>
    <property type="project" value="InterPro"/>
</dbReference>
<evidence type="ECO:0000313" key="5">
    <source>
        <dbReference type="EMBL" id="QAY65665.1"/>
    </source>
</evidence>
<dbReference type="Gene3D" id="3.40.50.970">
    <property type="match status" value="1"/>
</dbReference>
<dbReference type="Pfam" id="PF01558">
    <property type="entry name" value="POR"/>
    <property type="match status" value="1"/>
</dbReference>
<dbReference type="PANTHER" id="PTHR32154">
    <property type="entry name" value="PYRUVATE-FLAVODOXIN OXIDOREDUCTASE-RELATED"/>
    <property type="match status" value="1"/>
</dbReference>
<dbReference type="InterPro" id="IPR002869">
    <property type="entry name" value="Pyrv_flavodox_OxRed_cen"/>
</dbReference>
<dbReference type="OrthoDB" id="9794954at2"/>
<feature type="domain" description="Pyruvate flavodoxin/ferredoxin oxidoreductase pyrimidine binding" evidence="3">
    <location>
        <begin position="210"/>
        <end position="449"/>
    </location>
</feature>
<dbReference type="InterPro" id="IPR009014">
    <property type="entry name" value="Transketo_C/PFOR_II"/>
</dbReference>
<dbReference type="SUPFAM" id="SSF53323">
    <property type="entry name" value="Pyruvate-ferredoxin oxidoreductase, PFOR, domain III"/>
    <property type="match status" value="1"/>
</dbReference>
<dbReference type="CDD" id="cd07034">
    <property type="entry name" value="TPP_PYR_PFOR_IOR-alpha_like"/>
    <property type="match status" value="1"/>
</dbReference>
<dbReference type="FunFam" id="3.40.920.10:FF:000003">
    <property type="entry name" value="Pyruvate ferredoxin oxidoreductase, alpha subunit"/>
    <property type="match status" value="1"/>
</dbReference>
<dbReference type="Pfam" id="PF01855">
    <property type="entry name" value="POR_N"/>
    <property type="match status" value="1"/>
</dbReference>
<dbReference type="InterPro" id="IPR050722">
    <property type="entry name" value="Pyruvate:ferred/Flavod_OxRd"/>
</dbReference>